<dbReference type="FunFam" id="1.10.238.10:FF:000178">
    <property type="entry name" value="Calmodulin-2 A"/>
    <property type="match status" value="1"/>
</dbReference>
<reference evidence="4" key="1">
    <citation type="submission" date="2016-07" db="EMBL/GenBank/DDBJ databases">
        <authorList>
            <person name="Bretaudeau A."/>
        </authorList>
    </citation>
    <scope>NUCLEOTIDE SEQUENCE</scope>
    <source>
        <strain evidence="4">Rice</strain>
        <tissue evidence="4">Whole body</tissue>
    </source>
</reference>
<evidence type="ECO:0000256" key="2">
    <source>
        <dbReference type="SAM" id="MobiDB-lite"/>
    </source>
</evidence>
<dbReference type="EMBL" id="ODYU01012518">
    <property type="protein sequence ID" value="SOQ58875.1"/>
    <property type="molecule type" value="Genomic_DNA"/>
</dbReference>
<sequence>MIDESFNDEATAETIVEEEKEKPKEKTVSARLMLTEEQQRDLLEAFNLLDYTGEGKIKAEDFRVAIKALGYEPTKEELQKMVNGVDKGNTGRLSFENFQTAIMRKIMSLDNDGDIMKSFRLYDMDDTDRELLLKFLAESRLRFGDQYDPLLVHMEQKLLTYEPLDATACSRLNEDTGVELAARIRDKELQLQEAVMKYIYMMS</sequence>
<dbReference type="SMART" id="SM00054">
    <property type="entry name" value="EFh"/>
    <property type="match status" value="2"/>
</dbReference>
<dbReference type="Gene3D" id="1.10.238.10">
    <property type="entry name" value="EF-hand"/>
    <property type="match status" value="1"/>
</dbReference>
<feature type="compositionally biased region" description="Acidic residues" evidence="2">
    <location>
        <begin position="1"/>
        <end position="16"/>
    </location>
</feature>
<proteinExistence type="predicted"/>
<evidence type="ECO:0000313" key="4">
    <source>
        <dbReference type="EMBL" id="SOQ58875.1"/>
    </source>
</evidence>
<dbReference type="PANTHER" id="PTHR23048">
    <property type="entry name" value="MYOSIN LIGHT CHAIN 1, 3"/>
    <property type="match status" value="1"/>
</dbReference>
<dbReference type="InterPro" id="IPR050230">
    <property type="entry name" value="CALM/Myosin/TropC-like"/>
</dbReference>
<feature type="domain" description="EF-hand" evidence="3">
    <location>
        <begin position="37"/>
        <end position="72"/>
    </location>
</feature>
<accession>A0A2H1X0L2</accession>
<dbReference type="PROSITE" id="PS50222">
    <property type="entry name" value="EF_HAND_2"/>
    <property type="match status" value="2"/>
</dbReference>
<dbReference type="SUPFAM" id="SSF47473">
    <property type="entry name" value="EF-hand"/>
    <property type="match status" value="1"/>
</dbReference>
<dbReference type="GO" id="GO:0016460">
    <property type="term" value="C:myosin II complex"/>
    <property type="evidence" value="ECO:0007669"/>
    <property type="project" value="TreeGrafter"/>
</dbReference>
<organism evidence="4">
    <name type="scientific">Spodoptera frugiperda</name>
    <name type="common">Fall armyworm</name>
    <dbReference type="NCBI Taxonomy" id="7108"/>
    <lineage>
        <taxon>Eukaryota</taxon>
        <taxon>Metazoa</taxon>
        <taxon>Ecdysozoa</taxon>
        <taxon>Arthropoda</taxon>
        <taxon>Hexapoda</taxon>
        <taxon>Insecta</taxon>
        <taxon>Pterygota</taxon>
        <taxon>Neoptera</taxon>
        <taxon>Endopterygota</taxon>
        <taxon>Lepidoptera</taxon>
        <taxon>Glossata</taxon>
        <taxon>Ditrysia</taxon>
        <taxon>Noctuoidea</taxon>
        <taxon>Noctuidae</taxon>
        <taxon>Amphipyrinae</taxon>
        <taxon>Spodoptera</taxon>
    </lineage>
</organism>
<feature type="region of interest" description="Disordered" evidence="2">
    <location>
        <begin position="1"/>
        <end position="23"/>
    </location>
</feature>
<protein>
    <submittedName>
        <fullName evidence="4">SFRICE_018642</fullName>
    </submittedName>
</protein>
<dbReference type="GO" id="GO:0005509">
    <property type="term" value="F:calcium ion binding"/>
    <property type="evidence" value="ECO:0007669"/>
    <property type="project" value="InterPro"/>
</dbReference>
<dbReference type="InterPro" id="IPR002048">
    <property type="entry name" value="EF_hand_dom"/>
</dbReference>
<dbReference type="AlphaFoldDB" id="A0A2H1X0L2"/>
<dbReference type="PANTHER" id="PTHR23048:SF0">
    <property type="entry name" value="CALMODULIN LIKE 3"/>
    <property type="match status" value="1"/>
</dbReference>
<gene>
    <name evidence="4" type="ORF">SFRICE_018642</name>
</gene>
<evidence type="ECO:0000259" key="3">
    <source>
        <dbReference type="PROSITE" id="PS50222"/>
    </source>
</evidence>
<dbReference type="InterPro" id="IPR011992">
    <property type="entry name" value="EF-hand-dom_pair"/>
</dbReference>
<name>A0A2H1X0L2_SPOFR</name>
<feature type="domain" description="EF-hand" evidence="3">
    <location>
        <begin position="73"/>
        <end position="108"/>
    </location>
</feature>
<dbReference type="Pfam" id="PF13499">
    <property type="entry name" value="EF-hand_7"/>
    <property type="match status" value="1"/>
</dbReference>
<evidence type="ECO:0000256" key="1">
    <source>
        <dbReference type="ARBA" id="ARBA00022737"/>
    </source>
</evidence>
<dbReference type="CDD" id="cd00051">
    <property type="entry name" value="EFh"/>
    <property type="match status" value="1"/>
</dbReference>
<keyword evidence="1" id="KW-0677">Repeat</keyword>